<dbReference type="OrthoDB" id="411064at2759"/>
<dbReference type="PANTHER" id="PTHR11820">
    <property type="entry name" value="ACYLPYRUVASE"/>
    <property type="match status" value="1"/>
</dbReference>
<dbReference type="PANTHER" id="PTHR11820:SF100">
    <property type="entry name" value="FUMARYLACETOACETATE HYDROLASE FAMILY PROTEIN (AFU_ORTHOLOGUE AFUA_4G01490)"/>
    <property type="match status" value="1"/>
</dbReference>
<dbReference type="InterPro" id="IPR036663">
    <property type="entry name" value="Fumarylacetoacetase_C_sf"/>
</dbReference>
<dbReference type="GO" id="GO:0050163">
    <property type="term" value="F:oxaloacetate tautomerase activity"/>
    <property type="evidence" value="ECO:0007669"/>
    <property type="project" value="UniProtKB-ARBA"/>
</dbReference>
<dbReference type="Gene3D" id="3.90.850.10">
    <property type="entry name" value="Fumarylacetoacetase-like, C-terminal domain"/>
    <property type="match status" value="1"/>
</dbReference>
<dbReference type="FunFam" id="3.90.850.10:FF:000002">
    <property type="entry name" value="2-hydroxyhepta-2,4-diene-1,7-dioate isomerase"/>
    <property type="match status" value="1"/>
</dbReference>
<dbReference type="GO" id="GO:0006107">
    <property type="term" value="P:oxaloacetate metabolic process"/>
    <property type="evidence" value="ECO:0007669"/>
    <property type="project" value="UniProtKB-ARBA"/>
</dbReference>
<comment type="similarity">
    <text evidence="1">Belongs to the FAH family.</text>
</comment>
<dbReference type="SUPFAM" id="SSF56529">
    <property type="entry name" value="FAH"/>
    <property type="match status" value="1"/>
</dbReference>
<reference evidence="4" key="1">
    <citation type="journal article" date="2020" name="Stud. Mycol.">
        <title>101 Dothideomycetes genomes: a test case for predicting lifestyles and emergence of pathogens.</title>
        <authorList>
            <person name="Haridas S."/>
            <person name="Albert R."/>
            <person name="Binder M."/>
            <person name="Bloem J."/>
            <person name="Labutti K."/>
            <person name="Salamov A."/>
            <person name="Andreopoulos B."/>
            <person name="Baker S."/>
            <person name="Barry K."/>
            <person name="Bills G."/>
            <person name="Bluhm B."/>
            <person name="Cannon C."/>
            <person name="Castanera R."/>
            <person name="Culley D."/>
            <person name="Daum C."/>
            <person name="Ezra D."/>
            <person name="Gonzalez J."/>
            <person name="Henrissat B."/>
            <person name="Kuo A."/>
            <person name="Liang C."/>
            <person name="Lipzen A."/>
            <person name="Lutzoni F."/>
            <person name="Magnuson J."/>
            <person name="Mondo S."/>
            <person name="Nolan M."/>
            <person name="Ohm R."/>
            <person name="Pangilinan J."/>
            <person name="Park H.-J."/>
            <person name="Ramirez L."/>
            <person name="Alfaro M."/>
            <person name="Sun H."/>
            <person name="Tritt A."/>
            <person name="Yoshinaga Y."/>
            <person name="Zwiers L.-H."/>
            <person name="Turgeon B."/>
            <person name="Goodwin S."/>
            <person name="Spatafora J."/>
            <person name="Crous P."/>
            <person name="Grigoriev I."/>
        </authorList>
    </citation>
    <scope>NUCLEOTIDE SEQUENCE</scope>
    <source>
        <strain evidence="4">CBS 262.69</strain>
    </source>
</reference>
<dbReference type="GO" id="GO:0046872">
    <property type="term" value="F:metal ion binding"/>
    <property type="evidence" value="ECO:0007669"/>
    <property type="project" value="UniProtKB-KW"/>
</dbReference>
<evidence type="ECO:0000313" key="5">
    <source>
        <dbReference type="Proteomes" id="UP000799640"/>
    </source>
</evidence>
<evidence type="ECO:0000256" key="2">
    <source>
        <dbReference type="ARBA" id="ARBA00022723"/>
    </source>
</evidence>
<feature type="domain" description="Fumarylacetoacetase-like C-terminal" evidence="3">
    <location>
        <begin position="80"/>
        <end position="289"/>
    </location>
</feature>
<sequence>MRTPWTRLIRFKARDGRTLYGEPILDSPDFDLGKTNSSSGLKARVLEGPDPFTAAPGDEVAEVEALLGPLARTDVPVLRCIGLNYAKHIREAGRKPPPYPSLFFKPSTALNDHGAPVVIPKIAQDDQADYEGELCIVIGRDAKNVSEAEALNYVAGYTCGNDVSARKLQRDPALAGGVPQWGFSKGFDTYAPVGPCVVSAELIGDPSKLRMVTKVDGEVRQDTEINDLIFNCAYLISYLSQGTTLAKGTIIMTGTPGGVGFGMSPPQFLKPGNVVEVSITGIGTLRNPIEFES</sequence>
<protein>
    <recommendedName>
        <fullName evidence="3">Fumarylacetoacetase-like C-terminal domain-containing protein</fullName>
    </recommendedName>
</protein>
<keyword evidence="2" id="KW-0479">Metal-binding</keyword>
<evidence type="ECO:0000259" key="3">
    <source>
        <dbReference type="Pfam" id="PF01557"/>
    </source>
</evidence>
<keyword evidence="5" id="KW-1185">Reference proteome</keyword>
<accession>A0A6G1HUT5</accession>
<dbReference type="Pfam" id="PF01557">
    <property type="entry name" value="FAA_hydrolase"/>
    <property type="match status" value="1"/>
</dbReference>
<dbReference type="EMBL" id="ML996696">
    <property type="protein sequence ID" value="KAF2399818.1"/>
    <property type="molecule type" value="Genomic_DNA"/>
</dbReference>
<evidence type="ECO:0000256" key="1">
    <source>
        <dbReference type="ARBA" id="ARBA00010211"/>
    </source>
</evidence>
<organism evidence="4 5">
    <name type="scientific">Trichodelitschia bisporula</name>
    <dbReference type="NCBI Taxonomy" id="703511"/>
    <lineage>
        <taxon>Eukaryota</taxon>
        <taxon>Fungi</taxon>
        <taxon>Dikarya</taxon>
        <taxon>Ascomycota</taxon>
        <taxon>Pezizomycotina</taxon>
        <taxon>Dothideomycetes</taxon>
        <taxon>Dothideomycetes incertae sedis</taxon>
        <taxon>Phaeotrichales</taxon>
        <taxon>Phaeotrichaceae</taxon>
        <taxon>Trichodelitschia</taxon>
    </lineage>
</organism>
<proteinExistence type="inferred from homology"/>
<dbReference type="InterPro" id="IPR011234">
    <property type="entry name" value="Fumarylacetoacetase-like_C"/>
</dbReference>
<dbReference type="AlphaFoldDB" id="A0A6G1HUT5"/>
<name>A0A6G1HUT5_9PEZI</name>
<evidence type="ECO:0000313" key="4">
    <source>
        <dbReference type="EMBL" id="KAF2399818.1"/>
    </source>
</evidence>
<dbReference type="Proteomes" id="UP000799640">
    <property type="component" value="Unassembled WGS sequence"/>
</dbReference>
<gene>
    <name evidence="4" type="ORF">EJ06DRAFT_530597</name>
</gene>